<evidence type="ECO:0000256" key="5">
    <source>
        <dbReference type="ARBA" id="ARBA00022898"/>
    </source>
</evidence>
<dbReference type="AlphaFoldDB" id="A0AAQ3R4M1"/>
<organism evidence="11 12">
    <name type="scientific">Acrodontium crateriforme</name>
    <dbReference type="NCBI Taxonomy" id="150365"/>
    <lineage>
        <taxon>Eukaryota</taxon>
        <taxon>Fungi</taxon>
        <taxon>Dikarya</taxon>
        <taxon>Ascomycota</taxon>
        <taxon>Pezizomycotina</taxon>
        <taxon>Dothideomycetes</taxon>
        <taxon>Dothideomycetidae</taxon>
        <taxon>Mycosphaerellales</taxon>
        <taxon>Teratosphaeriaceae</taxon>
        <taxon>Acrodontium</taxon>
    </lineage>
</organism>
<accession>A0AAQ3R4M1</accession>
<sequence length="514" mass="56292">MSAALLSGSGAAALRHNAAAGAGNGHVGTVRSLNIDNINQNVREAKYAVRGELAIKSEEYRAKLAKGEGKDLPFDSVISANIGNPQQLDQKPITFFRQVASLMENPELLENEEALVKSFGYKSDVIARAKKLLKDVRSVGAYSQSQGAPGIRQSVAKFIEKRDGYPADPENIYLSAGASSGVNTLMNIICASPKTGVLVPIPQYPLYTATLSVLNAKCVPYYLEEESNWGTDVNSIRTALKKAQAEGIDVRAVVVINPGNPTGGSLKPEDICSVLELAAEEKLVVLADEVYQTNVFEGEFFSFKKGLRDLQKSDKNKDGKFNNLELASLHSISKGMVGECGHRGGYYEMVGFDPEVVAQIYKFVSIMLCPPVIGQCIVEVMCNPPVEGEPSYPLYKQEYDGIFKGLRERAFALYEAFKQMEGVECQSPQGSMYLFPTIKLPPKAIEAAKKADKNPDDFYCLQLLDATGICIVPGSGFGQKEDTLHFRTTFLAPGTDWVSRITKFHKEFMDRYRS</sequence>
<dbReference type="Gene3D" id="3.90.1150.10">
    <property type="entry name" value="Aspartate Aminotransferase, domain 1"/>
    <property type="match status" value="1"/>
</dbReference>
<evidence type="ECO:0000256" key="7">
    <source>
        <dbReference type="ARBA" id="ARBA00077894"/>
    </source>
</evidence>
<dbReference type="InterPro" id="IPR015422">
    <property type="entry name" value="PyrdxlP-dep_Trfase_small"/>
</dbReference>
<gene>
    <name evidence="11" type="ORF">R9X50_00389100</name>
</gene>
<keyword evidence="12" id="KW-1185">Reference proteome</keyword>
<dbReference type="FunFam" id="1.10.287.1970:FF:000001">
    <property type="entry name" value="Alanine aminotransferase 2"/>
    <property type="match status" value="1"/>
</dbReference>
<dbReference type="InterPro" id="IPR045088">
    <property type="entry name" value="ALAT1/2-like"/>
</dbReference>
<evidence type="ECO:0000313" key="12">
    <source>
        <dbReference type="Proteomes" id="UP001303373"/>
    </source>
</evidence>
<comment type="subunit">
    <text evidence="2">Homodimer.</text>
</comment>
<keyword evidence="3 11" id="KW-0032">Aminotransferase</keyword>
<dbReference type="Gene3D" id="3.40.640.10">
    <property type="entry name" value="Type I PLP-dependent aspartate aminotransferase-like (Major domain)"/>
    <property type="match status" value="1"/>
</dbReference>
<keyword evidence="4" id="KW-0808">Transferase</keyword>
<dbReference type="InterPro" id="IPR015421">
    <property type="entry name" value="PyrdxlP-dep_Trfase_major"/>
</dbReference>
<name>A0AAQ3R4M1_9PEZI</name>
<dbReference type="InterPro" id="IPR015424">
    <property type="entry name" value="PyrdxlP-dep_Trfase"/>
</dbReference>
<dbReference type="PANTHER" id="PTHR11751">
    <property type="entry name" value="ALANINE AMINOTRANSFERASE"/>
    <property type="match status" value="1"/>
</dbReference>
<evidence type="ECO:0000256" key="3">
    <source>
        <dbReference type="ARBA" id="ARBA00022576"/>
    </source>
</evidence>
<proteinExistence type="inferred from homology"/>
<dbReference type="FunFam" id="3.90.1150.10:FF:000010">
    <property type="entry name" value="Alanine aminotransferase 2"/>
    <property type="match status" value="1"/>
</dbReference>
<evidence type="ECO:0000256" key="4">
    <source>
        <dbReference type="ARBA" id="ARBA00022679"/>
    </source>
</evidence>
<dbReference type="CDD" id="cd00609">
    <property type="entry name" value="AAT_like"/>
    <property type="match status" value="1"/>
</dbReference>
<reference evidence="11 12" key="1">
    <citation type="submission" date="2023-11" db="EMBL/GenBank/DDBJ databases">
        <title>An acidophilic fungus is an integral part of prey digestion in a carnivorous sundew plant.</title>
        <authorList>
            <person name="Tsai I.J."/>
        </authorList>
    </citation>
    <scope>NUCLEOTIDE SEQUENCE [LARGE SCALE GENOMIC DNA]</scope>
    <source>
        <strain evidence="11">169a</strain>
    </source>
</reference>
<protein>
    <recommendedName>
        <fullName evidence="7">Glutamate pyruvate transaminase</fullName>
    </recommendedName>
    <alternativeName>
        <fullName evidence="8">Glutamic--alanine transaminase</fullName>
    </alternativeName>
    <alternativeName>
        <fullName evidence="9">Glutamic--pyruvic transaminase</fullName>
    </alternativeName>
</protein>
<comment type="similarity">
    <text evidence="6">Belongs to the class-I pyridoxal-phosphate-dependent aminotransferase family. Alanine aminotransferase subfamily.</text>
</comment>
<dbReference type="PANTHER" id="PTHR11751:SF29">
    <property type="entry name" value="ALANINE TRANSAMINASE"/>
    <property type="match status" value="1"/>
</dbReference>
<comment type="cofactor">
    <cofactor evidence="1">
        <name>pyridoxal 5'-phosphate</name>
        <dbReference type="ChEBI" id="CHEBI:597326"/>
    </cofactor>
</comment>
<keyword evidence="5" id="KW-0663">Pyridoxal phosphate</keyword>
<dbReference type="Gene3D" id="1.10.287.1970">
    <property type="match status" value="1"/>
</dbReference>
<dbReference type="InterPro" id="IPR004839">
    <property type="entry name" value="Aminotransferase_I/II_large"/>
</dbReference>
<dbReference type="FunFam" id="3.40.640.10:FF:000012">
    <property type="entry name" value="alanine aminotransferase 2"/>
    <property type="match status" value="1"/>
</dbReference>
<feature type="domain" description="Aminotransferase class I/classII large" evidence="10">
    <location>
        <begin position="125"/>
        <end position="495"/>
    </location>
</feature>
<evidence type="ECO:0000256" key="8">
    <source>
        <dbReference type="ARBA" id="ARBA00078532"/>
    </source>
</evidence>
<dbReference type="GO" id="GO:0030170">
    <property type="term" value="F:pyridoxal phosphate binding"/>
    <property type="evidence" value="ECO:0007669"/>
    <property type="project" value="InterPro"/>
</dbReference>
<evidence type="ECO:0000256" key="1">
    <source>
        <dbReference type="ARBA" id="ARBA00001933"/>
    </source>
</evidence>
<evidence type="ECO:0000256" key="2">
    <source>
        <dbReference type="ARBA" id="ARBA00011738"/>
    </source>
</evidence>
<dbReference type="Pfam" id="PF00155">
    <property type="entry name" value="Aminotran_1_2"/>
    <property type="match status" value="1"/>
</dbReference>
<dbReference type="SUPFAM" id="SSF53383">
    <property type="entry name" value="PLP-dependent transferases"/>
    <property type="match status" value="1"/>
</dbReference>
<evidence type="ECO:0000259" key="10">
    <source>
        <dbReference type="Pfam" id="PF00155"/>
    </source>
</evidence>
<evidence type="ECO:0000256" key="9">
    <source>
        <dbReference type="ARBA" id="ARBA00080525"/>
    </source>
</evidence>
<evidence type="ECO:0000313" key="11">
    <source>
        <dbReference type="EMBL" id="WPH01056.1"/>
    </source>
</evidence>
<dbReference type="Proteomes" id="UP001303373">
    <property type="component" value="Chromosome 5"/>
</dbReference>
<dbReference type="EMBL" id="CP138584">
    <property type="protein sequence ID" value="WPH01056.1"/>
    <property type="molecule type" value="Genomic_DNA"/>
</dbReference>
<evidence type="ECO:0000256" key="6">
    <source>
        <dbReference type="ARBA" id="ARBA00025785"/>
    </source>
</evidence>
<dbReference type="GO" id="GO:0008483">
    <property type="term" value="F:transaminase activity"/>
    <property type="evidence" value="ECO:0007669"/>
    <property type="project" value="UniProtKB-KW"/>
</dbReference>